<dbReference type="GO" id="GO:0005737">
    <property type="term" value="C:cytoplasm"/>
    <property type="evidence" value="ECO:0007669"/>
    <property type="project" value="UniProtKB-ARBA"/>
</dbReference>
<dbReference type="InterPro" id="IPR040079">
    <property type="entry name" value="Glutathione_S-Trfase"/>
</dbReference>
<evidence type="ECO:0000313" key="7">
    <source>
        <dbReference type="Proteomes" id="UP000001702"/>
    </source>
</evidence>
<dbReference type="Gene3D" id="1.20.1050.10">
    <property type="match status" value="1"/>
</dbReference>
<reference evidence="6 7" key="1">
    <citation type="journal article" date="2010" name="J. Bacteriol.">
        <title>Genome sequence of Pantoea ananatis LMG20103, the causative agent of Eucalyptus blight and dieback.</title>
        <authorList>
            <person name="De Maayer P."/>
            <person name="Chan W.Y."/>
            <person name="Venter S.N."/>
            <person name="Toth I.K."/>
            <person name="Birch P.R."/>
            <person name="Joubert F."/>
            <person name="Coutinho T.A."/>
        </authorList>
    </citation>
    <scope>NUCLEOTIDE SEQUENCE [LARGE SCALE GENOMIC DNA]</scope>
    <source>
        <strain evidence="6 7">LMG 20103</strain>
    </source>
</reference>
<evidence type="ECO:0000256" key="2">
    <source>
        <dbReference type="ARBA" id="ARBA00022679"/>
    </source>
</evidence>
<dbReference type="SFLD" id="SFLDS00019">
    <property type="entry name" value="Glutathione_Transferase_(cytos"/>
    <property type="match status" value="1"/>
</dbReference>
<evidence type="ECO:0000259" key="4">
    <source>
        <dbReference type="PROSITE" id="PS50404"/>
    </source>
</evidence>
<dbReference type="STRING" id="706191.PANA_0283"/>
<dbReference type="FunFam" id="3.40.30.10:FF:000156">
    <property type="entry name" value="Glutathione S-transferase 1"/>
    <property type="match status" value="1"/>
</dbReference>
<keyword evidence="7" id="KW-1185">Reference proteome</keyword>
<keyword evidence="2" id="KW-0808">Transferase</keyword>
<dbReference type="InterPro" id="IPR004046">
    <property type="entry name" value="GST_C"/>
</dbReference>
<dbReference type="PANTHER" id="PTHR44051">
    <property type="entry name" value="GLUTATHIONE S-TRANSFERASE-RELATED"/>
    <property type="match status" value="1"/>
</dbReference>
<evidence type="ECO:0000256" key="1">
    <source>
        <dbReference type="ARBA" id="ARBA00012452"/>
    </source>
</evidence>
<feature type="domain" description="GST C-terminal" evidence="5">
    <location>
        <begin position="96"/>
        <end position="231"/>
    </location>
</feature>
<evidence type="ECO:0000313" key="6">
    <source>
        <dbReference type="EMBL" id="ADD75450.1"/>
    </source>
</evidence>
<dbReference type="PANTHER" id="PTHR44051:SF9">
    <property type="entry name" value="GLUTATHIONE S-TRANSFERASE 1"/>
    <property type="match status" value="1"/>
</dbReference>
<accession>D4GHD5</accession>
<dbReference type="AlphaFoldDB" id="D4GHD5"/>
<dbReference type="InterPro" id="IPR004045">
    <property type="entry name" value="Glutathione_S-Trfase_N"/>
</dbReference>
<dbReference type="GO" id="GO:0004601">
    <property type="term" value="F:peroxidase activity"/>
    <property type="evidence" value="ECO:0007669"/>
    <property type="project" value="UniProtKB-ARBA"/>
</dbReference>
<dbReference type="CDD" id="cd03189">
    <property type="entry name" value="GST_C_GTT1_like"/>
    <property type="match status" value="1"/>
</dbReference>
<sequence>MQHIHSQGTMMITVHHLEQSRSHRVLWMLEELEVPYQVKRYQREPTMLAPDALKKVHPLGKSPVITDGNRVVAESGAILEYLEERYDSEKRLQLTDEEAQLQARYWLHYAEGSLMPLLVMKLVFGRLGSAPVPWLLRPVGAALGKGVQKAWLDKQLKLHKQVIEAHLSTQPWFAGQRFSIADVQMSFPILALSQRAGLKDAPATQKWLTTVQQRAAWQRAIQQGGEINLSG</sequence>
<comment type="catalytic activity">
    <reaction evidence="3">
        <text>RX + glutathione = an S-substituted glutathione + a halide anion + H(+)</text>
        <dbReference type="Rhea" id="RHEA:16437"/>
        <dbReference type="ChEBI" id="CHEBI:15378"/>
        <dbReference type="ChEBI" id="CHEBI:16042"/>
        <dbReference type="ChEBI" id="CHEBI:17792"/>
        <dbReference type="ChEBI" id="CHEBI:57925"/>
        <dbReference type="ChEBI" id="CHEBI:90779"/>
        <dbReference type="EC" id="2.5.1.18"/>
    </reaction>
</comment>
<dbReference type="PROSITE" id="PS50405">
    <property type="entry name" value="GST_CTER"/>
    <property type="match status" value="1"/>
</dbReference>
<organism evidence="6 7">
    <name type="scientific">Pantoea ananatis (strain LMG 20103)</name>
    <dbReference type="NCBI Taxonomy" id="706191"/>
    <lineage>
        <taxon>Bacteria</taxon>
        <taxon>Pseudomonadati</taxon>
        <taxon>Pseudomonadota</taxon>
        <taxon>Gammaproteobacteria</taxon>
        <taxon>Enterobacterales</taxon>
        <taxon>Erwiniaceae</taxon>
        <taxon>Pantoea</taxon>
    </lineage>
</organism>
<dbReference type="InterPro" id="IPR036282">
    <property type="entry name" value="Glutathione-S-Trfase_C_sf"/>
</dbReference>
<name>D4GHD5_PANAM</name>
<protein>
    <recommendedName>
        <fullName evidence="1">glutathione transferase</fullName>
        <ecNumber evidence="1">2.5.1.18</ecNumber>
    </recommendedName>
</protein>
<dbReference type="SFLD" id="SFLDG01150">
    <property type="entry name" value="Main.1:_Beta-like"/>
    <property type="match status" value="1"/>
</dbReference>
<dbReference type="Proteomes" id="UP000001702">
    <property type="component" value="Chromosome"/>
</dbReference>
<dbReference type="KEGG" id="pam:PANA_0283"/>
<proteinExistence type="predicted"/>
<dbReference type="HOGENOM" id="CLU_011226_15_5_6"/>
<dbReference type="CDD" id="cd03046">
    <property type="entry name" value="GST_N_GTT1_like"/>
    <property type="match status" value="1"/>
</dbReference>
<dbReference type="GO" id="GO:0004364">
    <property type="term" value="F:glutathione transferase activity"/>
    <property type="evidence" value="ECO:0007669"/>
    <property type="project" value="UniProtKB-EC"/>
</dbReference>
<feature type="domain" description="GST N-terminal" evidence="4">
    <location>
        <begin position="9"/>
        <end position="90"/>
    </location>
</feature>
<dbReference type="EC" id="2.5.1.18" evidence="1"/>
<dbReference type="InterPro" id="IPR036249">
    <property type="entry name" value="Thioredoxin-like_sf"/>
</dbReference>
<evidence type="ECO:0000256" key="3">
    <source>
        <dbReference type="ARBA" id="ARBA00047960"/>
    </source>
</evidence>
<dbReference type="SFLD" id="SFLDG00358">
    <property type="entry name" value="Main_(cytGST)"/>
    <property type="match status" value="1"/>
</dbReference>
<evidence type="ECO:0000259" key="5">
    <source>
        <dbReference type="PROSITE" id="PS50405"/>
    </source>
</evidence>
<dbReference type="Gene3D" id="3.40.30.10">
    <property type="entry name" value="Glutaredoxin"/>
    <property type="match status" value="1"/>
</dbReference>
<gene>
    <name evidence="6" type="primary">gst3</name>
    <name evidence="6" type="ordered locus">PANA_0283</name>
</gene>
<dbReference type="SUPFAM" id="SSF52833">
    <property type="entry name" value="Thioredoxin-like"/>
    <property type="match status" value="1"/>
</dbReference>
<dbReference type="eggNOG" id="COG0625">
    <property type="taxonomic scope" value="Bacteria"/>
</dbReference>
<dbReference type="InterPro" id="IPR010987">
    <property type="entry name" value="Glutathione-S-Trfase_C-like"/>
</dbReference>
<dbReference type="Pfam" id="PF13409">
    <property type="entry name" value="GST_N_2"/>
    <property type="match status" value="1"/>
</dbReference>
<dbReference type="EMBL" id="CP001875">
    <property type="protein sequence ID" value="ADD75450.1"/>
    <property type="molecule type" value="Genomic_DNA"/>
</dbReference>
<dbReference type="SUPFAM" id="SSF47616">
    <property type="entry name" value="GST C-terminal domain-like"/>
    <property type="match status" value="1"/>
</dbReference>
<dbReference type="PROSITE" id="PS50404">
    <property type="entry name" value="GST_NTER"/>
    <property type="match status" value="1"/>
</dbReference>
<dbReference type="Pfam" id="PF00043">
    <property type="entry name" value="GST_C"/>
    <property type="match status" value="1"/>
</dbReference>